<name>A0A1X0QE38_9MICR</name>
<keyword evidence="3" id="KW-1185">Reference proteome</keyword>
<dbReference type="OrthoDB" id="2190497at2759"/>
<feature type="transmembrane region" description="Helical" evidence="1">
    <location>
        <begin position="220"/>
        <end position="237"/>
    </location>
</feature>
<dbReference type="InterPro" id="IPR052706">
    <property type="entry name" value="Membrane-Transporter-like"/>
</dbReference>
<reference evidence="2 3" key="1">
    <citation type="journal article" date="2017" name="Environ. Microbiol.">
        <title>Decay of the glycolytic pathway and adaptation to intranuclear parasitism within Enterocytozoonidae microsporidia.</title>
        <authorList>
            <person name="Wiredu Boakye D."/>
            <person name="Jaroenlak P."/>
            <person name="Prachumwat A."/>
            <person name="Williams T.A."/>
            <person name="Bateman K.S."/>
            <person name="Itsathitphaisarn O."/>
            <person name="Sritunyalucksana K."/>
            <person name="Paszkiewicz K.H."/>
            <person name="Moore K.A."/>
            <person name="Stentiford G.D."/>
            <person name="Williams B.A."/>
        </authorList>
    </citation>
    <scope>NUCLEOTIDE SEQUENCE [LARGE SCALE GENOMIC DNA]</scope>
    <source>
        <strain evidence="2 3">GB1</strain>
    </source>
</reference>
<feature type="transmembrane region" description="Helical" evidence="1">
    <location>
        <begin position="51"/>
        <end position="71"/>
    </location>
</feature>
<dbReference type="PANTHER" id="PTHR43310:SF2">
    <property type="entry name" value="SLC26A_SULP TRANSPORTER DOMAIN-CONTAINING PROTEIN"/>
    <property type="match status" value="1"/>
</dbReference>
<dbReference type="VEuPathDB" id="MicrosporidiaDB:HERIO_73"/>
<dbReference type="AlphaFoldDB" id="A0A1X0QE38"/>
<evidence type="ECO:0000313" key="2">
    <source>
        <dbReference type="EMBL" id="ORD98059.1"/>
    </source>
</evidence>
<feature type="transmembrane region" description="Helical" evidence="1">
    <location>
        <begin position="154"/>
        <end position="178"/>
    </location>
</feature>
<keyword evidence="1" id="KW-0812">Transmembrane</keyword>
<sequence>MPFKMKEVYEQDKERIEVLNDKTLKTRTDSISSKKQQGGFKLLIDIFKGTVISLFLMITDVLSVGTAFFDLNLSEAEKGPYKECQDKLNELSYIIFNISMMLSTLIYTNFGSLKTFMIGSAVFESRNITSDIARTVFDYFIKQGVSKQNIPNMVLLNTYLVCCLFVIIVSLVYIIIYYSKIGNYLKKIPILAVNVIGGKIGISLMLLPILPIINNPSTNNLIKISIVAVSAVLIVLVETFLHFDFAIPCLLIGSCTVVYLFSGKINNEHRVDQLFLEYDFSNFKKIFNNSSIAWGVLLKCLPIIIKGVILCVILFTINIVTISSKLNASIDMNVEYLVNGGANFLSLFIGLPVYPSASYTIYLNSIGCKSKWISYATVITFLLFIVTVFKWMVQYIPVTFTDTVFVYVGISIFKSSVIDMVKVCSMFDITILTLGIMLDFTTDLVGFFFTIAVVTSRILLEYIKNPISEKPKNTGDISIIKIDYILCYMTLDRFENDLRRITPDTLIDLNDCPFIDTDVNLRLISLIKEKKINRLTGRPANFYFDKIAPLCQFIQ</sequence>
<proteinExistence type="predicted"/>
<feature type="transmembrane region" description="Helical" evidence="1">
    <location>
        <begin position="190"/>
        <end position="213"/>
    </location>
</feature>
<evidence type="ECO:0000256" key="1">
    <source>
        <dbReference type="SAM" id="Phobius"/>
    </source>
</evidence>
<feature type="transmembrane region" description="Helical" evidence="1">
    <location>
        <begin position="395"/>
        <end position="413"/>
    </location>
</feature>
<comment type="caution">
    <text evidence="2">The sequence shown here is derived from an EMBL/GenBank/DDBJ whole genome shotgun (WGS) entry which is preliminary data.</text>
</comment>
<feature type="transmembrane region" description="Helical" evidence="1">
    <location>
        <begin position="342"/>
        <end position="363"/>
    </location>
</feature>
<feature type="transmembrane region" description="Helical" evidence="1">
    <location>
        <begin position="91"/>
        <end position="110"/>
    </location>
</feature>
<feature type="transmembrane region" description="Helical" evidence="1">
    <location>
        <begin position="292"/>
        <end position="322"/>
    </location>
</feature>
<dbReference type="PANTHER" id="PTHR43310">
    <property type="entry name" value="SULFATE TRANSPORTER YBAR-RELATED"/>
    <property type="match status" value="1"/>
</dbReference>
<accession>A0A1X0QE38</accession>
<dbReference type="Proteomes" id="UP000192356">
    <property type="component" value="Unassembled WGS sequence"/>
</dbReference>
<keyword evidence="1" id="KW-0472">Membrane</keyword>
<protein>
    <submittedName>
        <fullName evidence="2">Uncharacterized protein</fullName>
    </submittedName>
</protein>
<organism evidence="2 3">
    <name type="scientific">Hepatospora eriocheir</name>
    <dbReference type="NCBI Taxonomy" id="1081669"/>
    <lineage>
        <taxon>Eukaryota</taxon>
        <taxon>Fungi</taxon>
        <taxon>Fungi incertae sedis</taxon>
        <taxon>Microsporidia</taxon>
        <taxon>Hepatosporidae</taxon>
        <taxon>Hepatospora</taxon>
    </lineage>
</organism>
<keyword evidence="1" id="KW-1133">Transmembrane helix</keyword>
<feature type="transmembrane region" description="Helical" evidence="1">
    <location>
        <begin position="372"/>
        <end position="389"/>
    </location>
</feature>
<dbReference type="VEuPathDB" id="MicrosporidiaDB:A0H76_2363"/>
<dbReference type="EMBL" id="LVKB01000002">
    <property type="protein sequence ID" value="ORD98059.1"/>
    <property type="molecule type" value="Genomic_DNA"/>
</dbReference>
<gene>
    <name evidence="2" type="ORF">HERIO_73</name>
</gene>
<evidence type="ECO:0000313" key="3">
    <source>
        <dbReference type="Proteomes" id="UP000192356"/>
    </source>
</evidence>
<feature type="transmembrane region" description="Helical" evidence="1">
    <location>
        <begin position="243"/>
        <end position="261"/>
    </location>
</feature>